<comment type="similarity">
    <text evidence="1">Belongs to the short-chain dehydrogenases/reductases (SDR) family.</text>
</comment>
<keyword evidence="5" id="KW-1185">Reference proteome</keyword>
<dbReference type="SUPFAM" id="SSF51735">
    <property type="entry name" value="NAD(P)-binding Rossmann-fold domains"/>
    <property type="match status" value="1"/>
</dbReference>
<comment type="caution">
    <text evidence="4">The sequence shown here is derived from an EMBL/GenBank/DDBJ whole genome shotgun (WGS) entry which is preliminary data.</text>
</comment>
<gene>
    <name evidence="4" type="ORF">Daesc_002031</name>
</gene>
<evidence type="ECO:0000256" key="1">
    <source>
        <dbReference type="ARBA" id="ARBA00006484"/>
    </source>
</evidence>
<organism evidence="4 5">
    <name type="scientific">Daldinia eschscholtzii</name>
    <dbReference type="NCBI Taxonomy" id="292717"/>
    <lineage>
        <taxon>Eukaryota</taxon>
        <taxon>Fungi</taxon>
        <taxon>Dikarya</taxon>
        <taxon>Ascomycota</taxon>
        <taxon>Pezizomycotina</taxon>
        <taxon>Sordariomycetes</taxon>
        <taxon>Xylariomycetidae</taxon>
        <taxon>Xylariales</taxon>
        <taxon>Hypoxylaceae</taxon>
        <taxon>Daldinia</taxon>
    </lineage>
</organism>
<dbReference type="PANTHER" id="PTHR24320">
    <property type="entry name" value="RETINOL DEHYDROGENASE"/>
    <property type="match status" value="1"/>
</dbReference>
<proteinExistence type="inferred from homology"/>
<dbReference type="EMBL" id="JBANMG010000002">
    <property type="protein sequence ID" value="KAK6956751.1"/>
    <property type="molecule type" value="Genomic_DNA"/>
</dbReference>
<accession>A0AAX6MX24</accession>
<dbReference type="Gene3D" id="3.40.50.720">
    <property type="entry name" value="NAD(P)-binding Rossmann-like Domain"/>
    <property type="match status" value="1"/>
</dbReference>
<sequence length="302" mass="32737">MPAFNPDKDIPDLSGKVVFVTGGTSGIGKEIVLFLVSHNPAHIYFTGRNEEAGAAVVAAAKAKGPSTEITFVKCDLCSSRAKIRQAIAEGFKSDRLDIFIANAGIMAAPPGLTEEGFELQWGSNYLGHAVILQLLRPVLLRTAESGADVRHIQVTSYGHNYAPPGGIQFENLRKADAVGDFARYGQSKLAQILFCKAMVKRYPQITSVPVHPGVGNTNLLRNTKQSWLKSVLSAVSFLLKSAAELAYNPLWAATAPLQKLENGQYYEPVGKKTAPSKLARDEALADKLWEWTSNELNDVEAL</sequence>
<keyword evidence="2" id="KW-0521">NADP</keyword>
<dbReference type="Pfam" id="PF00106">
    <property type="entry name" value="adh_short"/>
    <property type="match status" value="1"/>
</dbReference>
<evidence type="ECO:0000256" key="3">
    <source>
        <dbReference type="ARBA" id="ARBA00023002"/>
    </source>
</evidence>
<evidence type="ECO:0000313" key="5">
    <source>
        <dbReference type="Proteomes" id="UP001369815"/>
    </source>
</evidence>
<evidence type="ECO:0000256" key="2">
    <source>
        <dbReference type="ARBA" id="ARBA00022857"/>
    </source>
</evidence>
<evidence type="ECO:0000313" key="4">
    <source>
        <dbReference type="EMBL" id="KAK6956751.1"/>
    </source>
</evidence>
<evidence type="ECO:0008006" key="6">
    <source>
        <dbReference type="Google" id="ProtNLM"/>
    </source>
</evidence>
<dbReference type="Proteomes" id="UP001369815">
    <property type="component" value="Unassembled WGS sequence"/>
</dbReference>
<dbReference type="GO" id="GO:0016491">
    <property type="term" value="F:oxidoreductase activity"/>
    <property type="evidence" value="ECO:0007669"/>
    <property type="project" value="UniProtKB-KW"/>
</dbReference>
<name>A0AAX6MX24_9PEZI</name>
<reference evidence="4 5" key="1">
    <citation type="journal article" date="2024" name="Front Chem Biol">
        <title>Unveiling the potential of Daldinia eschscholtzii MFLUCC 19-0629 through bioactivity and bioinformatics studies for enhanced sustainable agriculture production.</title>
        <authorList>
            <person name="Brooks S."/>
            <person name="Weaver J.A."/>
            <person name="Klomchit A."/>
            <person name="Alharthi S.A."/>
            <person name="Onlamun T."/>
            <person name="Nurani R."/>
            <person name="Vong T.K."/>
            <person name="Alberti F."/>
            <person name="Greco C."/>
        </authorList>
    </citation>
    <scope>NUCLEOTIDE SEQUENCE [LARGE SCALE GENOMIC DNA]</scope>
    <source>
        <strain evidence="4">MFLUCC 19-0629</strain>
    </source>
</reference>
<keyword evidence="3" id="KW-0560">Oxidoreductase</keyword>
<dbReference type="InterPro" id="IPR036291">
    <property type="entry name" value="NAD(P)-bd_dom_sf"/>
</dbReference>
<dbReference type="PANTHER" id="PTHR24320:SF282">
    <property type="entry name" value="WW DOMAIN-CONTAINING OXIDOREDUCTASE"/>
    <property type="match status" value="1"/>
</dbReference>
<dbReference type="PRINTS" id="PR00081">
    <property type="entry name" value="GDHRDH"/>
</dbReference>
<dbReference type="AlphaFoldDB" id="A0AAX6MX24"/>
<protein>
    <recommendedName>
        <fullName evidence="6">Oxidoreductase</fullName>
    </recommendedName>
</protein>
<dbReference type="InterPro" id="IPR002347">
    <property type="entry name" value="SDR_fam"/>
</dbReference>